<comment type="similarity">
    <text evidence="8">Belongs to the bacterial reverse transcriptase family.</text>
</comment>
<protein>
    <recommendedName>
        <fullName evidence="1">RNA-directed DNA polymerase</fullName>
        <ecNumber evidence="1">2.7.7.49</ecNumber>
    </recommendedName>
</protein>
<evidence type="ECO:0000256" key="4">
    <source>
        <dbReference type="ARBA" id="ARBA00022723"/>
    </source>
</evidence>
<keyword evidence="5" id="KW-0460">Magnesium</keyword>
<evidence type="ECO:0000259" key="10">
    <source>
        <dbReference type="PROSITE" id="PS50878"/>
    </source>
</evidence>
<dbReference type="CDD" id="cd03487">
    <property type="entry name" value="RT_Bac_retron_II"/>
    <property type="match status" value="1"/>
</dbReference>
<evidence type="ECO:0000256" key="8">
    <source>
        <dbReference type="ARBA" id="ARBA00034120"/>
    </source>
</evidence>
<keyword evidence="3" id="KW-0548">Nucleotidyltransferase</keyword>
<evidence type="ECO:0000313" key="11">
    <source>
        <dbReference type="EMBL" id="PTI49303.1"/>
    </source>
</evidence>
<dbReference type="PANTHER" id="PTHR34047:SF7">
    <property type="entry name" value="RNA-DIRECTED DNA POLYMERASE"/>
    <property type="match status" value="1"/>
</dbReference>
<sequence>MSAPNGELKIIQKKLATILENHYYETYKSQNYCNNITHAFQKNKGIITNAKVHRNKKNILNIDLEEFFHSIHFGRVKGFFEKDSTFKVPKDVALIIAQLTCYQGYLPQGAPTSPIISNLIGNILDMRLLKLCKKYKLNYTRYADDLTFSSNDLSFSKVKDKIILYIEMEIERFGIKVINSKTRIQNDKI</sequence>
<reference evidence="11 12" key="1">
    <citation type="journal article" date="2016" name="Front. Microbiol.">
        <title>Comprehensive Phylogenetic Analysis of Bovine Non-aureus Staphylococci Species Based on Whole-Genome Sequencing.</title>
        <authorList>
            <person name="Naushad S."/>
            <person name="Barkema H.W."/>
            <person name="Luby C."/>
            <person name="Condas L.A."/>
            <person name="Nobrega D.B."/>
            <person name="Carson D.A."/>
            <person name="De Buck J."/>
        </authorList>
    </citation>
    <scope>NUCLEOTIDE SEQUENCE [LARGE SCALE GENOMIC DNA]</scope>
    <source>
        <strain evidence="11 12">SNUC 2993</strain>
    </source>
</reference>
<evidence type="ECO:0000256" key="3">
    <source>
        <dbReference type="ARBA" id="ARBA00022695"/>
    </source>
</evidence>
<dbReference type="EMBL" id="PZEV01000084">
    <property type="protein sequence ID" value="PTI49303.1"/>
    <property type="molecule type" value="Genomic_DNA"/>
</dbReference>
<comment type="caution">
    <text evidence="11">The sequence shown here is derived from an EMBL/GenBank/DDBJ whole genome shotgun (WGS) entry which is preliminary data.</text>
</comment>
<gene>
    <name evidence="11" type="ORF">BU085_12330</name>
</gene>
<evidence type="ECO:0000256" key="6">
    <source>
        <dbReference type="ARBA" id="ARBA00022918"/>
    </source>
</evidence>
<dbReference type="GO" id="GO:0003964">
    <property type="term" value="F:RNA-directed DNA polymerase activity"/>
    <property type="evidence" value="ECO:0007669"/>
    <property type="project" value="UniProtKB-KW"/>
</dbReference>
<keyword evidence="4" id="KW-0479">Metal-binding</keyword>
<dbReference type="GO" id="GO:0046872">
    <property type="term" value="F:metal ion binding"/>
    <property type="evidence" value="ECO:0007669"/>
    <property type="project" value="UniProtKB-KW"/>
</dbReference>
<dbReference type="InterPro" id="IPR000123">
    <property type="entry name" value="Reverse_transcriptase_msDNA"/>
</dbReference>
<dbReference type="EC" id="2.7.7.49" evidence="1"/>
<dbReference type="InterPro" id="IPR043502">
    <property type="entry name" value="DNA/RNA_pol_sf"/>
</dbReference>
<keyword evidence="6 11" id="KW-0695">RNA-directed DNA polymerase</keyword>
<evidence type="ECO:0000256" key="7">
    <source>
        <dbReference type="ARBA" id="ARBA00023118"/>
    </source>
</evidence>
<evidence type="ECO:0000313" key="12">
    <source>
        <dbReference type="Proteomes" id="UP000240717"/>
    </source>
</evidence>
<dbReference type="GO" id="GO:0003723">
    <property type="term" value="F:RNA binding"/>
    <property type="evidence" value="ECO:0007669"/>
    <property type="project" value="InterPro"/>
</dbReference>
<dbReference type="PRINTS" id="PR00866">
    <property type="entry name" value="RNADNAPOLMS"/>
</dbReference>
<proteinExistence type="inferred from homology"/>
<keyword evidence="7" id="KW-0051">Antiviral defense</keyword>
<comment type="catalytic activity">
    <reaction evidence="9">
        <text>DNA(n) + a 2'-deoxyribonucleoside 5'-triphosphate = DNA(n+1) + diphosphate</text>
        <dbReference type="Rhea" id="RHEA:22508"/>
        <dbReference type="Rhea" id="RHEA-COMP:17339"/>
        <dbReference type="Rhea" id="RHEA-COMP:17340"/>
        <dbReference type="ChEBI" id="CHEBI:33019"/>
        <dbReference type="ChEBI" id="CHEBI:61560"/>
        <dbReference type="ChEBI" id="CHEBI:173112"/>
        <dbReference type="EC" id="2.7.7.49"/>
    </reaction>
</comment>
<name>A0A2T4PXE9_STAWA</name>
<feature type="domain" description="Reverse transcriptase" evidence="10">
    <location>
        <begin position="1"/>
        <end position="189"/>
    </location>
</feature>
<dbReference type="Pfam" id="PF00078">
    <property type="entry name" value="RVT_1"/>
    <property type="match status" value="1"/>
</dbReference>
<dbReference type="InterPro" id="IPR000477">
    <property type="entry name" value="RT_dom"/>
</dbReference>
<feature type="non-terminal residue" evidence="11">
    <location>
        <position position="189"/>
    </location>
</feature>
<evidence type="ECO:0000256" key="2">
    <source>
        <dbReference type="ARBA" id="ARBA00022679"/>
    </source>
</evidence>
<evidence type="ECO:0000256" key="5">
    <source>
        <dbReference type="ARBA" id="ARBA00022842"/>
    </source>
</evidence>
<dbReference type="InterPro" id="IPR051083">
    <property type="entry name" value="GrpII_Intron_Splice-Mob/Def"/>
</dbReference>
<organism evidence="11 12">
    <name type="scientific">Staphylococcus warneri</name>
    <dbReference type="NCBI Taxonomy" id="1292"/>
    <lineage>
        <taxon>Bacteria</taxon>
        <taxon>Bacillati</taxon>
        <taxon>Bacillota</taxon>
        <taxon>Bacilli</taxon>
        <taxon>Bacillales</taxon>
        <taxon>Staphylococcaceae</taxon>
        <taxon>Staphylococcus</taxon>
    </lineage>
</organism>
<evidence type="ECO:0000256" key="9">
    <source>
        <dbReference type="ARBA" id="ARBA00048173"/>
    </source>
</evidence>
<keyword evidence="2" id="KW-0808">Transferase</keyword>
<dbReference type="AlphaFoldDB" id="A0A2T4PXE9"/>
<dbReference type="PANTHER" id="PTHR34047">
    <property type="entry name" value="NUCLEAR INTRON MATURASE 1, MITOCHONDRIAL-RELATED"/>
    <property type="match status" value="1"/>
</dbReference>
<dbReference type="SUPFAM" id="SSF56672">
    <property type="entry name" value="DNA/RNA polymerases"/>
    <property type="match status" value="1"/>
</dbReference>
<evidence type="ECO:0000256" key="1">
    <source>
        <dbReference type="ARBA" id="ARBA00012493"/>
    </source>
</evidence>
<dbReference type="PROSITE" id="PS50878">
    <property type="entry name" value="RT_POL"/>
    <property type="match status" value="1"/>
</dbReference>
<accession>A0A2T4PXE9</accession>
<dbReference type="Proteomes" id="UP000240717">
    <property type="component" value="Unassembled WGS sequence"/>
</dbReference>
<dbReference type="GO" id="GO:0051607">
    <property type="term" value="P:defense response to virus"/>
    <property type="evidence" value="ECO:0007669"/>
    <property type="project" value="UniProtKB-KW"/>
</dbReference>